<evidence type="ECO:0000256" key="1">
    <source>
        <dbReference type="SAM" id="SignalP"/>
    </source>
</evidence>
<dbReference type="InterPro" id="IPR044685">
    <property type="entry name" value="CPD1-like"/>
</dbReference>
<evidence type="ECO:0000259" key="2">
    <source>
        <dbReference type="Pfam" id="PF13355"/>
    </source>
</evidence>
<dbReference type="Pfam" id="PF25515">
    <property type="entry name" value="Arm_PDR"/>
    <property type="match status" value="1"/>
</dbReference>
<dbReference type="GO" id="GO:0010020">
    <property type="term" value="P:chloroplast fission"/>
    <property type="evidence" value="ECO:0007669"/>
    <property type="project" value="TreeGrafter"/>
</dbReference>
<dbReference type="EMBL" id="JAHRHJ020000003">
    <property type="protein sequence ID" value="KAH9323444.1"/>
    <property type="molecule type" value="Genomic_DNA"/>
</dbReference>
<dbReference type="InterPro" id="IPR025344">
    <property type="entry name" value="CDP1-like_IMS"/>
</dbReference>
<dbReference type="Pfam" id="PF13355">
    <property type="entry name" value="ARC6-like_IMS"/>
    <property type="match status" value="1"/>
</dbReference>
<feature type="chain" id="PRO_5041307463" description="Plastid division protein CDP1, chloroplastic" evidence="1">
    <location>
        <begin position="21"/>
        <end position="772"/>
    </location>
</feature>
<proteinExistence type="predicted"/>
<feature type="domain" description="Plastid division protein CDP1-like 2nd alpha solenoid" evidence="3">
    <location>
        <begin position="330"/>
        <end position="451"/>
    </location>
</feature>
<evidence type="ECO:0000259" key="4">
    <source>
        <dbReference type="Pfam" id="PF25515"/>
    </source>
</evidence>
<evidence type="ECO:0000259" key="3">
    <source>
        <dbReference type="Pfam" id="PF23468"/>
    </source>
</evidence>
<dbReference type="InterPro" id="IPR057137">
    <property type="entry name" value="CDP1-like_a_solenoid_2"/>
</dbReference>
<comment type="caution">
    <text evidence="5">The sequence shown here is derived from an EMBL/GenBank/DDBJ whole genome shotgun (WGS) entry which is preliminary data.</text>
</comment>
<dbReference type="GO" id="GO:0009706">
    <property type="term" value="C:chloroplast inner membrane"/>
    <property type="evidence" value="ECO:0007669"/>
    <property type="project" value="TreeGrafter"/>
</dbReference>
<dbReference type="PANTHER" id="PTHR33925:SF2">
    <property type="entry name" value="PLASTID DIVISION PROTEIN CDP1, CHLOROPLASTIC"/>
    <property type="match status" value="1"/>
</dbReference>
<dbReference type="PANTHER" id="PTHR33925">
    <property type="entry name" value="PLASTID DIVISION PROTEIN CDP1, CHLOROPLASTIC-RELATED"/>
    <property type="match status" value="1"/>
</dbReference>
<evidence type="ECO:0000313" key="5">
    <source>
        <dbReference type="EMBL" id="KAH9323444.1"/>
    </source>
</evidence>
<keyword evidence="6" id="KW-1185">Reference proteome</keyword>
<gene>
    <name evidence="5" type="ORF">KI387_018083</name>
</gene>
<reference evidence="5 6" key="1">
    <citation type="journal article" date="2021" name="Nat. Plants">
        <title>The Taxus genome provides insights into paclitaxel biosynthesis.</title>
        <authorList>
            <person name="Xiong X."/>
            <person name="Gou J."/>
            <person name="Liao Q."/>
            <person name="Li Y."/>
            <person name="Zhou Q."/>
            <person name="Bi G."/>
            <person name="Li C."/>
            <person name="Du R."/>
            <person name="Wang X."/>
            <person name="Sun T."/>
            <person name="Guo L."/>
            <person name="Liang H."/>
            <person name="Lu P."/>
            <person name="Wu Y."/>
            <person name="Zhang Z."/>
            <person name="Ro D.K."/>
            <person name="Shang Y."/>
            <person name="Huang S."/>
            <person name="Yan J."/>
        </authorList>
    </citation>
    <scope>NUCLEOTIDE SEQUENCE [LARGE SCALE GENOMIC DNA]</scope>
    <source>
        <strain evidence="5">Ta-2019</strain>
    </source>
</reference>
<feature type="signal peptide" evidence="1">
    <location>
        <begin position="1"/>
        <end position="20"/>
    </location>
</feature>
<protein>
    <recommendedName>
        <fullName evidence="7">Plastid division protein CDP1, chloroplastic</fullName>
    </recommendedName>
</protein>
<dbReference type="InterPro" id="IPR058032">
    <property type="entry name" value="CDP1-like_a_solenoid_1"/>
</dbReference>
<feature type="domain" description="Plastid division protein CDP1-like 1st alpha solenoid" evidence="4">
    <location>
        <begin position="136"/>
        <end position="281"/>
    </location>
</feature>
<accession>A0AA38GKN8</accession>
<keyword evidence="1" id="KW-0732">Signal</keyword>
<evidence type="ECO:0000313" key="6">
    <source>
        <dbReference type="Proteomes" id="UP000824469"/>
    </source>
</evidence>
<organism evidence="5 6">
    <name type="scientific">Taxus chinensis</name>
    <name type="common">Chinese yew</name>
    <name type="synonym">Taxus wallichiana var. chinensis</name>
    <dbReference type="NCBI Taxonomy" id="29808"/>
    <lineage>
        <taxon>Eukaryota</taxon>
        <taxon>Viridiplantae</taxon>
        <taxon>Streptophyta</taxon>
        <taxon>Embryophyta</taxon>
        <taxon>Tracheophyta</taxon>
        <taxon>Spermatophyta</taxon>
        <taxon>Pinopsida</taxon>
        <taxon>Pinidae</taxon>
        <taxon>Conifers II</taxon>
        <taxon>Cupressales</taxon>
        <taxon>Taxaceae</taxon>
        <taxon>Taxus</taxon>
    </lineage>
</organism>
<dbReference type="AlphaFoldDB" id="A0AA38GKN8"/>
<dbReference type="Pfam" id="PF23468">
    <property type="entry name" value="ARC6"/>
    <property type="match status" value="1"/>
</dbReference>
<sequence>MPRFLHLHLHFLVVIILCRAGWQSRRKRTGSLILAFNKLRVADSPNAENLQQQPHGNVEIPVNCYQILGLLDGCSKDQVVKAAMELKVAEIEEGYSSSVSQSRQEVLMDVRDRLLFEPEFAGNVRERVPPKSSLSLPWPWLTAALSLLQEVGEDEMVLKVGRATMQHANAKPYIHDILLSMALSECSIARRGFESGRVSKGFDALARAQLLLRSKRSLAKLTLLAEIEASLEELAPTCLLEHLSMPRTPENAERREGALAALREVLRQGLEAEASCAVTDWSVFLSQAMNKLLAVEIVGLLPWETLATIRKNYSSSEARQQRSVIDFNCFYMALLAHIAVGFSRKRPELIEKANNIIESLERTEAVNLSLEGAMCKLLLGEGKVVLREDLQKLGLNGSAREQHWAKIDSPKLDNGGVDLYASLEKWLKDAVLGVFMDTRDCTPSLVNYFGNKVKMPIDGWKRKDVDRPLPCVGRRFPSHTTTQSQTLSSSVQALTCSSPTEIPEAGGNLSPSSTQTPSIFNKSRNASSLIWNQNVGVSRKRLSRSWSGKGKTVGKLFLVALLAGCAFISIRLHLQSKPMAHSYKSFATQPDCSIKRSACSADQSSSHSTSTAQTLRENIGSRITMAIAKSLMPFAKQHENQADENAWPVTDLSLLIGKSRRNVFYRKQMAFREAESLVRRWQSTKAEALGPNHEIHRLSEILAEPMLSQWQGLAESAKSRSCFWRFVLLHLSIVHAEISSDDMGWEIAEVEAVLEEAAELVDETQLKNPNYY</sequence>
<dbReference type="OMA" id="IVKSVMH"/>
<dbReference type="Proteomes" id="UP000824469">
    <property type="component" value="Unassembled WGS sequence"/>
</dbReference>
<name>A0AA38GKN8_TAXCH</name>
<evidence type="ECO:0008006" key="7">
    <source>
        <dbReference type="Google" id="ProtNLM"/>
    </source>
</evidence>
<feature type="non-terminal residue" evidence="5">
    <location>
        <position position="772"/>
    </location>
</feature>
<feature type="domain" description="Plastid division protein CDP1-like IMS" evidence="2">
    <location>
        <begin position="674"/>
        <end position="769"/>
    </location>
</feature>